<dbReference type="EMBL" id="LAZR01063034">
    <property type="protein sequence ID" value="KKK60308.1"/>
    <property type="molecule type" value="Genomic_DNA"/>
</dbReference>
<feature type="non-terminal residue" evidence="1">
    <location>
        <position position="203"/>
    </location>
</feature>
<protein>
    <submittedName>
        <fullName evidence="1">Uncharacterized protein</fullName>
    </submittedName>
</protein>
<dbReference type="AlphaFoldDB" id="A0A0F8WU97"/>
<evidence type="ECO:0000313" key="1">
    <source>
        <dbReference type="EMBL" id="KKK60308.1"/>
    </source>
</evidence>
<comment type="caution">
    <text evidence="1">The sequence shown here is derived from an EMBL/GenBank/DDBJ whole genome shotgun (WGS) entry which is preliminary data.</text>
</comment>
<reference evidence="1" key="1">
    <citation type="journal article" date="2015" name="Nature">
        <title>Complex archaea that bridge the gap between prokaryotes and eukaryotes.</title>
        <authorList>
            <person name="Spang A."/>
            <person name="Saw J.H."/>
            <person name="Jorgensen S.L."/>
            <person name="Zaremba-Niedzwiedzka K."/>
            <person name="Martijn J."/>
            <person name="Lind A.E."/>
            <person name="van Eijk R."/>
            <person name="Schleper C."/>
            <person name="Guy L."/>
            <person name="Ettema T.J."/>
        </authorList>
    </citation>
    <scope>NUCLEOTIDE SEQUENCE</scope>
</reference>
<sequence length="203" mass="20958">MIKKLLILALILSVSSVASAVVYSTTNDGYTWSGTGWDGSGLMASDNGESGYDPQYGYVKFTGVMTSGVTSAILELSLEGSDIAGRNDEADDADITITIIADTADGWTEDTVHSAAFDPALGAESVTLSGLDLTIYDAASGGTILSWDVTSLVTGSDGSGNGTVGFWVSTPAASNGWFSFNDWEDNRAGAPDQGPTLRIVGSM</sequence>
<organism evidence="1">
    <name type="scientific">marine sediment metagenome</name>
    <dbReference type="NCBI Taxonomy" id="412755"/>
    <lineage>
        <taxon>unclassified sequences</taxon>
        <taxon>metagenomes</taxon>
        <taxon>ecological metagenomes</taxon>
    </lineage>
</organism>
<proteinExistence type="predicted"/>
<name>A0A0F8WU97_9ZZZZ</name>
<accession>A0A0F8WU97</accession>
<gene>
    <name evidence="1" type="ORF">LCGC14_3025650</name>
</gene>